<comment type="caution">
    <text evidence="3">The sequence shown here is derived from an EMBL/GenBank/DDBJ whole genome shotgun (WGS) entry which is preliminary data.</text>
</comment>
<dbReference type="Gene3D" id="3.30.565.10">
    <property type="entry name" value="Histidine kinase-like ATPase, C-terminal domain"/>
    <property type="match status" value="1"/>
</dbReference>
<accession>A0A0P4RBZ0</accession>
<organism evidence="3 4">
    <name type="scientific">Streptomyces lydicamycinicus</name>
    <dbReference type="NCBI Taxonomy" id="1546107"/>
    <lineage>
        <taxon>Bacteria</taxon>
        <taxon>Bacillati</taxon>
        <taxon>Actinomycetota</taxon>
        <taxon>Actinomycetes</taxon>
        <taxon>Kitasatosporales</taxon>
        <taxon>Streptomycetaceae</taxon>
        <taxon>Streptomyces</taxon>
    </lineage>
</organism>
<name>A0A0P4RBZ0_9ACTN</name>
<dbReference type="Pfam" id="PF13581">
    <property type="entry name" value="HATPase_c_2"/>
    <property type="match status" value="1"/>
</dbReference>
<dbReference type="Proteomes" id="UP000048965">
    <property type="component" value="Unassembled WGS sequence"/>
</dbReference>
<keyword evidence="1" id="KW-0808">Transferase</keyword>
<dbReference type="InterPro" id="IPR050267">
    <property type="entry name" value="Anti-sigma-factor_SerPK"/>
</dbReference>
<keyword evidence="3" id="KW-0067">ATP-binding</keyword>
<dbReference type="EMBL" id="BBNO01000008">
    <property type="protein sequence ID" value="GAO11090.1"/>
    <property type="molecule type" value="Genomic_DNA"/>
</dbReference>
<proteinExistence type="predicted"/>
<keyword evidence="4" id="KW-1185">Reference proteome</keyword>
<reference evidence="3 4" key="2">
    <citation type="journal article" date="2015" name="Stand. Genomic Sci.">
        <title>Draft genome sequence of marine-derived Streptomyces sp. TP-A0598, a producer of anti-MRSA antibiotic lydicamycins.</title>
        <authorList>
            <person name="Komaki H."/>
            <person name="Ichikawa N."/>
            <person name="Hosoyama A."/>
            <person name="Fujita N."/>
            <person name="Igarashi Y."/>
        </authorList>
    </citation>
    <scope>NUCLEOTIDE SEQUENCE [LARGE SCALE GENOMIC DNA]</scope>
    <source>
        <strain evidence="3 4">NBRC 110027</strain>
    </source>
</reference>
<evidence type="ECO:0000313" key="4">
    <source>
        <dbReference type="Proteomes" id="UP000048965"/>
    </source>
</evidence>
<dbReference type="FunFam" id="3.30.565.10:FF:000028">
    <property type="entry name" value="PAS sensor protein"/>
    <property type="match status" value="1"/>
</dbReference>
<feature type="domain" description="Histidine kinase/HSP90-like ATPase" evidence="2">
    <location>
        <begin position="62"/>
        <end position="166"/>
    </location>
</feature>
<evidence type="ECO:0000313" key="3">
    <source>
        <dbReference type="EMBL" id="GAO11090.1"/>
    </source>
</evidence>
<dbReference type="CDD" id="cd16936">
    <property type="entry name" value="HATPase_RsbW-like"/>
    <property type="match status" value="1"/>
</dbReference>
<reference evidence="4" key="1">
    <citation type="submission" date="2014-09" db="EMBL/GenBank/DDBJ databases">
        <title>Whole genome shotgun sequence of Streptomyces sp. NBRC 110027.</title>
        <authorList>
            <person name="Komaki H."/>
            <person name="Ichikawa N."/>
            <person name="Katano-Makiyama Y."/>
            <person name="Hosoyama A."/>
            <person name="Hashimoto M."/>
            <person name="Uohara A."/>
            <person name="Kitahashi Y."/>
            <person name="Ohji S."/>
            <person name="Kimura A."/>
            <person name="Yamazoe A."/>
            <person name="Igarashi Y."/>
            <person name="Fujita N."/>
        </authorList>
    </citation>
    <scope>NUCLEOTIDE SEQUENCE [LARGE SCALE GENOMIC DNA]</scope>
    <source>
        <strain evidence="4">NBRC 110027</strain>
    </source>
</reference>
<protein>
    <submittedName>
        <fullName evidence="3">ATP-binding protein</fullName>
    </submittedName>
</protein>
<dbReference type="GO" id="GO:0004674">
    <property type="term" value="F:protein serine/threonine kinase activity"/>
    <property type="evidence" value="ECO:0007669"/>
    <property type="project" value="UniProtKB-KW"/>
</dbReference>
<dbReference type="GO" id="GO:0005524">
    <property type="term" value="F:ATP binding"/>
    <property type="evidence" value="ECO:0007669"/>
    <property type="project" value="UniProtKB-KW"/>
</dbReference>
<dbReference type="InterPro" id="IPR036890">
    <property type="entry name" value="HATPase_C_sf"/>
</dbReference>
<sequence>MQTLMNSTRRAEHEAIVSLAHLLSRRAAAARAELTKRLNGLLSETPGDGGSWPLDRDVRAPSRARRLVREQLARWELNELADTTELLVSELVTNALAHGCGPIRLCMSLSCQNRTLRCTIVDACPALPRLSLTQQDEEHGRGLFLLDRLAARWGSRRTAVGKTVWFEVRTSISTSPPAHAGGKREADRGQRTSLDRLSRIMERIVASCMSRSST</sequence>
<dbReference type="PANTHER" id="PTHR35526:SF3">
    <property type="entry name" value="ANTI-SIGMA-F FACTOR RSBW"/>
    <property type="match status" value="1"/>
</dbReference>
<dbReference type="SUPFAM" id="SSF55874">
    <property type="entry name" value="ATPase domain of HSP90 chaperone/DNA topoisomerase II/histidine kinase"/>
    <property type="match status" value="1"/>
</dbReference>
<dbReference type="AlphaFoldDB" id="A0A0P4RBZ0"/>
<keyword evidence="3" id="KW-0547">Nucleotide-binding</keyword>
<keyword evidence="1" id="KW-0723">Serine/threonine-protein kinase</keyword>
<evidence type="ECO:0000259" key="2">
    <source>
        <dbReference type="Pfam" id="PF13581"/>
    </source>
</evidence>
<keyword evidence="1" id="KW-0418">Kinase</keyword>
<evidence type="ECO:0000256" key="1">
    <source>
        <dbReference type="ARBA" id="ARBA00022527"/>
    </source>
</evidence>
<dbReference type="InterPro" id="IPR003594">
    <property type="entry name" value="HATPase_dom"/>
</dbReference>
<gene>
    <name evidence="3" type="ORF">TPA0598_08_00010</name>
</gene>
<dbReference type="PANTHER" id="PTHR35526">
    <property type="entry name" value="ANTI-SIGMA-F FACTOR RSBW-RELATED"/>
    <property type="match status" value="1"/>
</dbReference>